<dbReference type="Proteomes" id="UP001627284">
    <property type="component" value="Unassembled WGS sequence"/>
</dbReference>
<reference evidence="2 3" key="1">
    <citation type="submission" date="2024-05" db="EMBL/GenBank/DDBJ databases">
        <title>De novo assembly of an allotetraploid wild potato.</title>
        <authorList>
            <person name="Hosaka A.J."/>
        </authorList>
    </citation>
    <scope>NUCLEOTIDE SEQUENCE [LARGE SCALE GENOMIC DNA]</scope>
    <source>
        <tissue evidence="2">Young leaves</tissue>
    </source>
</reference>
<evidence type="ECO:0000256" key="1">
    <source>
        <dbReference type="SAM" id="SignalP"/>
    </source>
</evidence>
<gene>
    <name evidence="2" type="ORF">AABB24_033260</name>
</gene>
<organism evidence="2 3">
    <name type="scientific">Solanum stoloniferum</name>
    <dbReference type="NCBI Taxonomy" id="62892"/>
    <lineage>
        <taxon>Eukaryota</taxon>
        <taxon>Viridiplantae</taxon>
        <taxon>Streptophyta</taxon>
        <taxon>Embryophyta</taxon>
        <taxon>Tracheophyta</taxon>
        <taxon>Spermatophyta</taxon>
        <taxon>Magnoliopsida</taxon>
        <taxon>eudicotyledons</taxon>
        <taxon>Gunneridae</taxon>
        <taxon>Pentapetalae</taxon>
        <taxon>asterids</taxon>
        <taxon>lamiids</taxon>
        <taxon>Solanales</taxon>
        <taxon>Solanaceae</taxon>
        <taxon>Solanoideae</taxon>
        <taxon>Solaneae</taxon>
        <taxon>Solanum</taxon>
    </lineage>
</organism>
<proteinExistence type="predicted"/>
<evidence type="ECO:0000313" key="3">
    <source>
        <dbReference type="Proteomes" id="UP001627284"/>
    </source>
</evidence>
<dbReference type="EMBL" id="JBJKTR010000019">
    <property type="protein sequence ID" value="KAL3333098.1"/>
    <property type="molecule type" value="Genomic_DNA"/>
</dbReference>
<feature type="chain" id="PRO_5044885799" evidence="1">
    <location>
        <begin position="19"/>
        <end position="116"/>
    </location>
</feature>
<dbReference type="AlphaFoldDB" id="A0ABD2RMI2"/>
<comment type="caution">
    <text evidence="2">The sequence shown here is derived from an EMBL/GenBank/DDBJ whole genome shotgun (WGS) entry which is preliminary data.</text>
</comment>
<evidence type="ECO:0000313" key="2">
    <source>
        <dbReference type="EMBL" id="KAL3333098.1"/>
    </source>
</evidence>
<sequence>MFCHLFLHLSCLLSSQFAISQRLMNFISWCSTLWVNRPSIGSNFSGGILNYTPIVLEGNARLRFLYGFYCNFYNTECFLGISLVLYNSTGETIYIEGGQFGLLIETIQCKSMQPCN</sequence>
<name>A0ABD2RMI2_9SOLN</name>
<feature type="signal peptide" evidence="1">
    <location>
        <begin position="1"/>
        <end position="18"/>
    </location>
</feature>
<keyword evidence="3" id="KW-1185">Reference proteome</keyword>
<protein>
    <submittedName>
        <fullName evidence="2">Uncharacterized protein</fullName>
    </submittedName>
</protein>
<keyword evidence="1" id="KW-0732">Signal</keyword>
<accession>A0ABD2RMI2</accession>